<sequence length="163" mass="18049">MKGRERGPREMRTASYGHATQDGAERERGISYYEARPEITPLLRQLQQNNAQGEKKKTSRLMAVVFSTGHVGFSQMPASDWGTASWCTLRGRPSPLLPHASTPSHRPSLAPREQGGPLAAVTANNSQQQPTKAGNKQNSLIYDYLLCFPVFPHTAQESLIRAY</sequence>
<dbReference type="Proteomes" id="UP000663671">
    <property type="component" value="Chromosome 3"/>
</dbReference>
<organism evidence="2 3">
    <name type="scientific">Ajellomyces capsulatus</name>
    <name type="common">Darling's disease fungus</name>
    <name type="synonym">Histoplasma capsulatum</name>
    <dbReference type="NCBI Taxonomy" id="5037"/>
    <lineage>
        <taxon>Eukaryota</taxon>
        <taxon>Fungi</taxon>
        <taxon>Dikarya</taxon>
        <taxon>Ascomycota</taxon>
        <taxon>Pezizomycotina</taxon>
        <taxon>Eurotiomycetes</taxon>
        <taxon>Eurotiomycetidae</taxon>
        <taxon>Onygenales</taxon>
        <taxon>Ajellomycetaceae</taxon>
        <taxon>Histoplasma</taxon>
    </lineage>
</organism>
<accession>A0A8A1MKX1</accession>
<name>A0A8A1MKX1_AJECA</name>
<evidence type="ECO:0000256" key="1">
    <source>
        <dbReference type="SAM" id="MobiDB-lite"/>
    </source>
</evidence>
<feature type="region of interest" description="Disordered" evidence="1">
    <location>
        <begin position="97"/>
        <end position="116"/>
    </location>
</feature>
<protein>
    <submittedName>
        <fullName evidence="2">Uncharacterized protein</fullName>
    </submittedName>
</protein>
<evidence type="ECO:0000313" key="2">
    <source>
        <dbReference type="EMBL" id="QSS65780.1"/>
    </source>
</evidence>
<dbReference type="AlphaFoldDB" id="A0A8A1MKX1"/>
<dbReference type="VEuPathDB" id="FungiDB:I7I51_06629"/>
<feature type="region of interest" description="Disordered" evidence="1">
    <location>
        <begin position="1"/>
        <end position="27"/>
    </location>
</feature>
<evidence type="ECO:0000313" key="3">
    <source>
        <dbReference type="Proteomes" id="UP000663671"/>
    </source>
</evidence>
<dbReference type="EMBL" id="CP069115">
    <property type="protein sequence ID" value="QSS65780.1"/>
    <property type="molecule type" value="Genomic_DNA"/>
</dbReference>
<gene>
    <name evidence="2" type="ORF">I7I51_06629</name>
</gene>
<proteinExistence type="predicted"/>
<reference evidence="2" key="1">
    <citation type="submission" date="2021-01" db="EMBL/GenBank/DDBJ databases">
        <title>Chromosome-level genome assembly of a human fungal pathogen reveals clustering of transcriptionally co-regulated genes.</title>
        <authorList>
            <person name="Voorhies M."/>
            <person name="Cohen S."/>
            <person name="Shea T.P."/>
            <person name="Petrus S."/>
            <person name="Munoz J.F."/>
            <person name="Poplawski S."/>
            <person name="Goldman W.E."/>
            <person name="Michael T."/>
            <person name="Cuomo C.A."/>
            <person name="Sil A."/>
            <person name="Beyhan S."/>
        </authorList>
    </citation>
    <scope>NUCLEOTIDE SEQUENCE</scope>
    <source>
        <strain evidence="2">WU24</strain>
    </source>
</reference>
<feature type="compositionally biased region" description="Basic and acidic residues" evidence="1">
    <location>
        <begin position="1"/>
        <end position="12"/>
    </location>
</feature>